<keyword evidence="4" id="KW-1003">Cell membrane</keyword>
<evidence type="ECO:0000313" key="14">
    <source>
        <dbReference type="Proteomes" id="UP000199259"/>
    </source>
</evidence>
<dbReference type="SUPFAM" id="SSF47384">
    <property type="entry name" value="Homodimeric domain of signal transducing histidine kinase"/>
    <property type="match status" value="1"/>
</dbReference>
<dbReference type="Proteomes" id="UP000199259">
    <property type="component" value="Unassembled WGS sequence"/>
</dbReference>
<gene>
    <name evidence="13" type="ORF">SAMN04488589_0021</name>
</gene>
<dbReference type="PROSITE" id="PS50109">
    <property type="entry name" value="HIS_KIN"/>
    <property type="match status" value="1"/>
</dbReference>
<dbReference type="EC" id="2.7.13.3" evidence="3"/>
<dbReference type="InterPro" id="IPR036890">
    <property type="entry name" value="HATPase_C_sf"/>
</dbReference>
<evidence type="ECO:0000256" key="9">
    <source>
        <dbReference type="ARBA" id="ARBA00022840"/>
    </source>
</evidence>
<protein>
    <recommendedName>
        <fullName evidence="3">histidine kinase</fullName>
        <ecNumber evidence="3">2.7.13.3</ecNumber>
    </recommendedName>
</protein>
<dbReference type="Gene3D" id="1.10.287.130">
    <property type="match status" value="1"/>
</dbReference>
<evidence type="ECO:0000256" key="1">
    <source>
        <dbReference type="ARBA" id="ARBA00000085"/>
    </source>
</evidence>
<evidence type="ECO:0000256" key="11">
    <source>
        <dbReference type="ARBA" id="ARBA00023136"/>
    </source>
</evidence>
<keyword evidence="10" id="KW-0902">Two-component regulatory system</keyword>
<organism evidence="13 14">
    <name type="scientific">Methanolobus vulcani</name>
    <dbReference type="NCBI Taxonomy" id="38026"/>
    <lineage>
        <taxon>Archaea</taxon>
        <taxon>Methanobacteriati</taxon>
        <taxon>Methanobacteriota</taxon>
        <taxon>Stenosarchaea group</taxon>
        <taxon>Methanomicrobia</taxon>
        <taxon>Methanosarcinales</taxon>
        <taxon>Methanosarcinaceae</taxon>
        <taxon>Methanolobus</taxon>
    </lineage>
</organism>
<dbReference type="CDD" id="cd00082">
    <property type="entry name" value="HisKA"/>
    <property type="match status" value="1"/>
</dbReference>
<evidence type="ECO:0000259" key="12">
    <source>
        <dbReference type="PROSITE" id="PS50109"/>
    </source>
</evidence>
<dbReference type="EMBL" id="FNCA01000001">
    <property type="protein sequence ID" value="SDF22055.1"/>
    <property type="molecule type" value="Genomic_DNA"/>
</dbReference>
<dbReference type="GO" id="GO:0005886">
    <property type="term" value="C:plasma membrane"/>
    <property type="evidence" value="ECO:0007669"/>
    <property type="project" value="UniProtKB-SubCell"/>
</dbReference>
<keyword evidence="14" id="KW-1185">Reference proteome</keyword>
<keyword evidence="11" id="KW-0472">Membrane</keyword>
<comment type="subcellular location">
    <subcellularLocation>
        <location evidence="2">Cell membrane</location>
    </subcellularLocation>
</comment>
<dbReference type="InterPro" id="IPR050736">
    <property type="entry name" value="Sensor_HK_Regulatory"/>
</dbReference>
<feature type="domain" description="Histidine kinase" evidence="12">
    <location>
        <begin position="201"/>
        <end position="419"/>
    </location>
</feature>
<evidence type="ECO:0000313" key="13">
    <source>
        <dbReference type="EMBL" id="SDF22055.1"/>
    </source>
</evidence>
<dbReference type="InterPro" id="IPR003594">
    <property type="entry name" value="HATPase_dom"/>
</dbReference>
<keyword evidence="5" id="KW-0597">Phosphoprotein</keyword>
<dbReference type="GO" id="GO:0000155">
    <property type="term" value="F:phosphorelay sensor kinase activity"/>
    <property type="evidence" value="ECO:0007669"/>
    <property type="project" value="InterPro"/>
</dbReference>
<dbReference type="AlphaFoldDB" id="A0A7Z7AZB8"/>
<keyword evidence="9" id="KW-0067">ATP-binding</keyword>
<evidence type="ECO:0000256" key="8">
    <source>
        <dbReference type="ARBA" id="ARBA00022777"/>
    </source>
</evidence>
<dbReference type="GO" id="GO:0005524">
    <property type="term" value="F:ATP binding"/>
    <property type="evidence" value="ECO:0007669"/>
    <property type="project" value="UniProtKB-KW"/>
</dbReference>
<dbReference type="Pfam" id="PF02518">
    <property type="entry name" value="HATPase_c"/>
    <property type="match status" value="1"/>
</dbReference>
<dbReference type="PRINTS" id="PR00344">
    <property type="entry name" value="BCTRLSENSOR"/>
</dbReference>
<dbReference type="PANTHER" id="PTHR43711">
    <property type="entry name" value="TWO-COMPONENT HISTIDINE KINASE"/>
    <property type="match status" value="1"/>
</dbReference>
<dbReference type="InterPro" id="IPR003661">
    <property type="entry name" value="HisK_dim/P_dom"/>
</dbReference>
<evidence type="ECO:0000256" key="4">
    <source>
        <dbReference type="ARBA" id="ARBA00022475"/>
    </source>
</evidence>
<dbReference type="InterPro" id="IPR036097">
    <property type="entry name" value="HisK_dim/P_sf"/>
</dbReference>
<dbReference type="Gene3D" id="3.30.565.10">
    <property type="entry name" value="Histidine kinase-like ATPase, C-terminal domain"/>
    <property type="match status" value="1"/>
</dbReference>
<comment type="catalytic activity">
    <reaction evidence="1">
        <text>ATP + protein L-histidine = ADP + protein N-phospho-L-histidine.</text>
        <dbReference type="EC" id="2.7.13.3"/>
    </reaction>
</comment>
<dbReference type="SMART" id="SM00388">
    <property type="entry name" value="HisKA"/>
    <property type="match status" value="1"/>
</dbReference>
<evidence type="ECO:0000256" key="6">
    <source>
        <dbReference type="ARBA" id="ARBA00022679"/>
    </source>
</evidence>
<evidence type="ECO:0000256" key="10">
    <source>
        <dbReference type="ARBA" id="ARBA00023012"/>
    </source>
</evidence>
<keyword evidence="8 13" id="KW-0418">Kinase</keyword>
<accession>A0A7Z7AZB8</accession>
<dbReference type="RefSeq" id="WP_091707634.1">
    <property type="nucleotide sequence ID" value="NZ_FNCA01000001.1"/>
</dbReference>
<proteinExistence type="predicted"/>
<evidence type="ECO:0000256" key="3">
    <source>
        <dbReference type="ARBA" id="ARBA00012438"/>
    </source>
</evidence>
<dbReference type="FunFam" id="1.10.287.130:FF:000038">
    <property type="entry name" value="Sensory transduction histidine kinase"/>
    <property type="match status" value="1"/>
</dbReference>
<evidence type="ECO:0000256" key="5">
    <source>
        <dbReference type="ARBA" id="ARBA00022553"/>
    </source>
</evidence>
<dbReference type="InterPro" id="IPR005467">
    <property type="entry name" value="His_kinase_dom"/>
</dbReference>
<dbReference type="PANTHER" id="PTHR43711:SF31">
    <property type="entry name" value="HISTIDINE KINASE"/>
    <property type="match status" value="1"/>
</dbReference>
<keyword evidence="6" id="KW-0808">Transferase</keyword>
<dbReference type="CDD" id="cd16922">
    <property type="entry name" value="HATPase_EvgS-ArcB-TorS-like"/>
    <property type="match status" value="1"/>
</dbReference>
<comment type="caution">
    <text evidence="13">The sequence shown here is derived from an EMBL/GenBank/DDBJ whole genome shotgun (WGS) entry which is preliminary data.</text>
</comment>
<dbReference type="SMART" id="SM00387">
    <property type="entry name" value="HATPase_c"/>
    <property type="match status" value="1"/>
</dbReference>
<dbReference type="InterPro" id="IPR004358">
    <property type="entry name" value="Sig_transdc_His_kin-like_C"/>
</dbReference>
<dbReference type="Pfam" id="PF00512">
    <property type="entry name" value="HisKA"/>
    <property type="match status" value="1"/>
</dbReference>
<evidence type="ECO:0000256" key="7">
    <source>
        <dbReference type="ARBA" id="ARBA00022741"/>
    </source>
</evidence>
<dbReference type="SUPFAM" id="SSF55874">
    <property type="entry name" value="ATPase domain of HSP90 chaperone/DNA topoisomerase II/histidine kinase"/>
    <property type="match status" value="1"/>
</dbReference>
<dbReference type="OrthoDB" id="342253at2157"/>
<keyword evidence="7" id="KW-0547">Nucleotide-binding</keyword>
<dbReference type="FunFam" id="3.30.565.10:FF:000023">
    <property type="entry name" value="PAS domain-containing sensor histidine kinase"/>
    <property type="match status" value="1"/>
</dbReference>
<name>A0A7Z7AZB8_9EURY</name>
<sequence>MDHEKKYAEIFNQISLLYELSLSVGNSLDITENCDVFLKKLMSRKKVNFASVWIKDEFLDFKVSESATLAYANPEYYIKLKNVPVHHPIFREIKSQTPFIVSATEEKFRDIVIEDSFSSGMCILFPLKDFGVLKLYWVNELKEPAYVANQLSKVVSKFAFSLEACLLHNRALWEMEEKNKEFEARLNAESSNRAKSEFLANMSHELRTPLNSIIGFSEMLTEGNFGNLNEKQIRYANNISNSGKHLLTIINDILDLSKIEAGEMVLNYGEVSDKNLIDEIITILKPIASKNQLTLERINIEDITIQADQSKLKQIMINLVGNSLKFTPAGGYVHLSTYMKNNKLYIQVEDTGIGISKENQKILFEPFKQLDSTLSRQYDGTGLGLSLVRKLVEMHHGNVVVKSEEGRGSIFTIILPTVHTDNPR</sequence>
<evidence type="ECO:0000256" key="2">
    <source>
        <dbReference type="ARBA" id="ARBA00004236"/>
    </source>
</evidence>
<reference evidence="13 14" key="1">
    <citation type="submission" date="2016-10" db="EMBL/GenBank/DDBJ databases">
        <authorList>
            <person name="Varghese N."/>
            <person name="Submissions S."/>
        </authorList>
    </citation>
    <scope>NUCLEOTIDE SEQUENCE [LARGE SCALE GENOMIC DNA]</scope>
    <source>
        <strain evidence="13 14">PL 12/M</strain>
    </source>
</reference>